<keyword evidence="3" id="KW-0472">Membrane</keyword>
<dbReference type="EMBL" id="CP037940">
    <property type="protein sequence ID" value="QBO36889.1"/>
    <property type="molecule type" value="Genomic_DNA"/>
</dbReference>
<protein>
    <submittedName>
        <fullName evidence="7">Cell division protein FtsA</fullName>
    </submittedName>
</protein>
<dbReference type="PANTHER" id="PTHR32432">
    <property type="entry name" value="CELL DIVISION PROTEIN FTSA-RELATED"/>
    <property type="match status" value="1"/>
</dbReference>
<evidence type="ECO:0000256" key="4">
    <source>
        <dbReference type="ARBA" id="ARBA00023306"/>
    </source>
</evidence>
<dbReference type="Gene3D" id="3.30.420.40">
    <property type="match status" value="1"/>
</dbReference>
<dbReference type="InterPro" id="IPR050696">
    <property type="entry name" value="FtsA/MreB"/>
</dbReference>
<dbReference type="AlphaFoldDB" id="A0A4P6YVK4"/>
<keyword evidence="2 7" id="KW-0132">Cell division</keyword>
<keyword evidence="1" id="KW-1003">Cell membrane</keyword>
<accession>A0A4P6YVK4</accession>
<dbReference type="GO" id="GO:0032153">
    <property type="term" value="C:cell division site"/>
    <property type="evidence" value="ECO:0007669"/>
    <property type="project" value="TreeGrafter"/>
</dbReference>
<dbReference type="Proteomes" id="UP000292886">
    <property type="component" value="Chromosome"/>
</dbReference>
<dbReference type="InterPro" id="IPR021873">
    <property type="entry name" value="FtsA_C"/>
</dbReference>
<keyword evidence="4" id="KW-0131">Cell cycle</keyword>
<gene>
    <name evidence="7" type="primary">ftsA</name>
    <name evidence="7" type="ORF">EQG49_10760</name>
</gene>
<sequence length="339" mass="37316">MPPEREIIDLLPAEFIVDGFDGIKDPYDMVGVRLEMRGIAFTGPKTIVHNIKMAVERAGLKLREFVVAPLAIGRTILTDGEQDFGTVVIDLGAGQATAAVIHDHQLKFAAVDQEGGDYITKDVSTVLNISMADAEKIKRDYGFANPLQASVNNEFPIHPVGKSEATRISEKYLAEIIEARVEQIFTNLFKQLQPTGALDMPGGLVLTGGSAALAGIKELAHQMFGMSVKVMAPTEIGLRHPSYTTGYAVAKLAAQQTMTERVVKQAISGNRLTAVQQDEATQTEPKKRSLFRKNEEKQENDMNTKPSNEEPDLEGEYFDEEPKEKMTDKIKGLFANFFD</sequence>
<keyword evidence="8" id="KW-1185">Reference proteome</keyword>
<evidence type="ECO:0000256" key="5">
    <source>
        <dbReference type="SAM" id="MobiDB-lite"/>
    </source>
</evidence>
<dbReference type="Pfam" id="PF02491">
    <property type="entry name" value="SHS2_FTSA"/>
    <property type="match status" value="1"/>
</dbReference>
<evidence type="ECO:0000256" key="2">
    <source>
        <dbReference type="ARBA" id="ARBA00022618"/>
    </source>
</evidence>
<feature type="compositionally biased region" description="Basic and acidic residues" evidence="5">
    <location>
        <begin position="284"/>
        <end position="302"/>
    </location>
</feature>
<evidence type="ECO:0000259" key="6">
    <source>
        <dbReference type="SMART" id="SM00842"/>
    </source>
</evidence>
<dbReference type="OrthoDB" id="9768127at2"/>
<proteinExistence type="predicted"/>
<feature type="region of interest" description="Disordered" evidence="5">
    <location>
        <begin position="276"/>
        <end position="325"/>
    </location>
</feature>
<evidence type="ECO:0000313" key="8">
    <source>
        <dbReference type="Proteomes" id="UP000292886"/>
    </source>
</evidence>
<feature type="compositionally biased region" description="Acidic residues" evidence="5">
    <location>
        <begin position="309"/>
        <end position="319"/>
    </location>
</feature>
<name>A0A4P6YVK4_9LACO</name>
<evidence type="ECO:0000256" key="3">
    <source>
        <dbReference type="ARBA" id="ARBA00023136"/>
    </source>
</evidence>
<dbReference type="SMART" id="SM00842">
    <property type="entry name" value="FtsA"/>
    <property type="match status" value="1"/>
</dbReference>
<dbReference type="Pfam" id="PF11983">
    <property type="entry name" value="FtsA_C"/>
    <property type="match status" value="1"/>
</dbReference>
<feature type="domain" description="SHS2" evidence="6">
    <location>
        <begin position="1"/>
        <end position="76"/>
    </location>
</feature>
<evidence type="ECO:0000256" key="1">
    <source>
        <dbReference type="ARBA" id="ARBA00022475"/>
    </source>
</evidence>
<dbReference type="KEGG" id="wei:EQG49_10760"/>
<dbReference type="Pfam" id="PF14450">
    <property type="entry name" value="FtsA"/>
    <property type="match status" value="1"/>
</dbReference>
<dbReference type="GO" id="GO:0009898">
    <property type="term" value="C:cytoplasmic side of plasma membrane"/>
    <property type="evidence" value="ECO:0007669"/>
    <property type="project" value="TreeGrafter"/>
</dbReference>
<evidence type="ECO:0000313" key="7">
    <source>
        <dbReference type="EMBL" id="QBO36889.1"/>
    </source>
</evidence>
<reference evidence="8" key="1">
    <citation type="submission" date="2019-03" db="EMBL/GenBank/DDBJ databases">
        <title>Weissella sp. 26KH-42 Genome sequencing.</title>
        <authorList>
            <person name="Heo J."/>
            <person name="Kim S.-J."/>
            <person name="Kim J.-S."/>
            <person name="Hong S.-B."/>
            <person name="Kwon S.-W."/>
        </authorList>
    </citation>
    <scope>NUCLEOTIDE SEQUENCE [LARGE SCALE GENOMIC DNA]</scope>
    <source>
        <strain evidence="8">26KH-42</strain>
    </source>
</reference>
<dbReference type="NCBIfam" id="TIGR01174">
    <property type="entry name" value="ftsA"/>
    <property type="match status" value="1"/>
</dbReference>
<dbReference type="InterPro" id="IPR020823">
    <property type="entry name" value="Cell_div_FtsA"/>
</dbReference>
<dbReference type="InterPro" id="IPR043129">
    <property type="entry name" value="ATPase_NBD"/>
</dbReference>
<dbReference type="InterPro" id="IPR003494">
    <property type="entry name" value="SHS2_FtsA"/>
</dbReference>
<dbReference type="SUPFAM" id="SSF53067">
    <property type="entry name" value="Actin-like ATPase domain"/>
    <property type="match status" value="2"/>
</dbReference>
<dbReference type="PANTHER" id="PTHR32432:SF4">
    <property type="entry name" value="CELL DIVISION PROTEIN FTSA"/>
    <property type="match status" value="1"/>
</dbReference>
<dbReference type="GO" id="GO:0051301">
    <property type="term" value="P:cell division"/>
    <property type="evidence" value="ECO:0007669"/>
    <property type="project" value="UniProtKB-KW"/>
</dbReference>
<organism evidence="7 8">
    <name type="scientific">Periweissella cryptocerci</name>
    <dbReference type="NCBI Taxonomy" id="2506420"/>
    <lineage>
        <taxon>Bacteria</taxon>
        <taxon>Bacillati</taxon>
        <taxon>Bacillota</taxon>
        <taxon>Bacilli</taxon>
        <taxon>Lactobacillales</taxon>
        <taxon>Lactobacillaceae</taxon>
        <taxon>Periweissella</taxon>
    </lineage>
</organism>